<feature type="compositionally biased region" description="Basic and acidic residues" evidence="1">
    <location>
        <begin position="54"/>
        <end position="72"/>
    </location>
</feature>
<gene>
    <name evidence="2" type="ORF">SKAU_G00352140</name>
</gene>
<evidence type="ECO:0000313" key="3">
    <source>
        <dbReference type="Proteomes" id="UP001152622"/>
    </source>
</evidence>
<sequence>MTAIQKQWGWERDPETSLCCVNGVQACWLRLDINREMKRNDRGPGHSSGNGRFYTDRMQKRGEGRRKEEKWQRWVGQEHPIGSLPALPAINYNIQEQALSARQQRDTTGISETRHDTNHCSRPLSLRLYTESPDILVMLPFPLDVSVEWLRGETRHVRLVFRSVLRSFTVSSLSAATPSAGPLQIIHRLPNLINEANF</sequence>
<name>A0A9Q1EKP6_SYNKA</name>
<protein>
    <submittedName>
        <fullName evidence="2">Uncharacterized protein</fullName>
    </submittedName>
</protein>
<accession>A0A9Q1EKP6</accession>
<feature type="region of interest" description="Disordered" evidence="1">
    <location>
        <begin position="38"/>
        <end position="72"/>
    </location>
</feature>
<dbReference type="PROSITE" id="PS51257">
    <property type="entry name" value="PROKAR_LIPOPROTEIN"/>
    <property type="match status" value="1"/>
</dbReference>
<keyword evidence="3" id="KW-1185">Reference proteome</keyword>
<reference evidence="2" key="1">
    <citation type="journal article" date="2023" name="Science">
        <title>Genome structures resolve the early diversification of teleost fishes.</title>
        <authorList>
            <person name="Parey E."/>
            <person name="Louis A."/>
            <person name="Montfort J."/>
            <person name="Bouchez O."/>
            <person name="Roques C."/>
            <person name="Iampietro C."/>
            <person name="Lluch J."/>
            <person name="Castinel A."/>
            <person name="Donnadieu C."/>
            <person name="Desvignes T."/>
            <person name="Floi Bucao C."/>
            <person name="Jouanno E."/>
            <person name="Wen M."/>
            <person name="Mejri S."/>
            <person name="Dirks R."/>
            <person name="Jansen H."/>
            <person name="Henkel C."/>
            <person name="Chen W.J."/>
            <person name="Zahm M."/>
            <person name="Cabau C."/>
            <person name="Klopp C."/>
            <person name="Thompson A.W."/>
            <person name="Robinson-Rechavi M."/>
            <person name="Braasch I."/>
            <person name="Lecointre G."/>
            <person name="Bobe J."/>
            <person name="Postlethwait J.H."/>
            <person name="Berthelot C."/>
            <person name="Roest Crollius H."/>
            <person name="Guiguen Y."/>
        </authorList>
    </citation>
    <scope>NUCLEOTIDE SEQUENCE</scope>
    <source>
        <strain evidence="2">WJC10195</strain>
    </source>
</reference>
<organism evidence="2 3">
    <name type="scientific">Synaphobranchus kaupii</name>
    <name type="common">Kaup's arrowtooth eel</name>
    <dbReference type="NCBI Taxonomy" id="118154"/>
    <lineage>
        <taxon>Eukaryota</taxon>
        <taxon>Metazoa</taxon>
        <taxon>Chordata</taxon>
        <taxon>Craniata</taxon>
        <taxon>Vertebrata</taxon>
        <taxon>Euteleostomi</taxon>
        <taxon>Actinopterygii</taxon>
        <taxon>Neopterygii</taxon>
        <taxon>Teleostei</taxon>
        <taxon>Anguilliformes</taxon>
        <taxon>Synaphobranchidae</taxon>
        <taxon>Synaphobranchus</taxon>
    </lineage>
</organism>
<evidence type="ECO:0000313" key="2">
    <source>
        <dbReference type="EMBL" id="KAJ8340581.1"/>
    </source>
</evidence>
<proteinExistence type="predicted"/>
<dbReference type="EMBL" id="JAINUF010000016">
    <property type="protein sequence ID" value="KAJ8340581.1"/>
    <property type="molecule type" value="Genomic_DNA"/>
</dbReference>
<dbReference type="Proteomes" id="UP001152622">
    <property type="component" value="Chromosome 16"/>
</dbReference>
<dbReference type="AlphaFoldDB" id="A0A9Q1EKP6"/>
<comment type="caution">
    <text evidence="2">The sequence shown here is derived from an EMBL/GenBank/DDBJ whole genome shotgun (WGS) entry which is preliminary data.</text>
</comment>
<evidence type="ECO:0000256" key="1">
    <source>
        <dbReference type="SAM" id="MobiDB-lite"/>
    </source>
</evidence>